<reference evidence="2 3" key="1">
    <citation type="submission" date="2018-12" db="EMBL/GenBank/DDBJ databases">
        <title>Draft genome sequence of Xylaria grammica IHI A82.</title>
        <authorList>
            <person name="Buettner E."/>
            <person name="Kellner H."/>
        </authorList>
    </citation>
    <scope>NUCLEOTIDE SEQUENCE [LARGE SCALE GENOMIC DNA]</scope>
    <source>
        <strain evidence="2 3">IHI A82</strain>
    </source>
</reference>
<dbReference type="PANTHER" id="PTHR33112">
    <property type="entry name" value="DOMAIN PROTEIN, PUTATIVE-RELATED"/>
    <property type="match status" value="1"/>
</dbReference>
<dbReference type="PANTHER" id="PTHR33112:SF16">
    <property type="entry name" value="HETEROKARYON INCOMPATIBILITY DOMAIN-CONTAINING PROTEIN"/>
    <property type="match status" value="1"/>
</dbReference>
<dbReference type="EMBL" id="RYZI01000122">
    <property type="protein sequence ID" value="RWA10239.1"/>
    <property type="molecule type" value="Genomic_DNA"/>
</dbReference>
<evidence type="ECO:0000313" key="2">
    <source>
        <dbReference type="EMBL" id="RWA10239.1"/>
    </source>
</evidence>
<dbReference type="Pfam" id="PF06985">
    <property type="entry name" value="HET"/>
    <property type="match status" value="1"/>
</dbReference>
<name>A0A439D759_9PEZI</name>
<comment type="caution">
    <text evidence="2">The sequence shown here is derived from an EMBL/GenBank/DDBJ whole genome shotgun (WGS) entry which is preliminary data.</text>
</comment>
<accession>A0A439D759</accession>
<dbReference type="InterPro" id="IPR010730">
    <property type="entry name" value="HET"/>
</dbReference>
<dbReference type="AlphaFoldDB" id="A0A439D759"/>
<sequence>MTISINITSDEDVKHYKLLSLDRPCRHCQALQLDDTAHGGIVRRTADGEQFVDFGDVEETYTKRHGANWAGSAMRAGLGKSDDIVETRPKLQLRLNYEREDTLPDLPSLALTSQGCAFCMMLRGDVLSVWNEIEKTSDRYFDLDNSEDKAHPAKIIINKMAYQFYELDSGNVPRKRISLDSLYVFFTINWRSQKNDFSLHYNISSEAADPCTSWFQIRRRPLPNNLLSPPSRMRLNALISKSLLEIPLSIKDNIFYPTRLLDVGSSTRGKIRLIVPAEDPVFIKGERYAALSYCWGSKDEADNQAKTTLATIQERILKIEFGHLPQTVADAIQVCRSLGIRYLWVDALCIIQDDEDDWAKESLEMANVYANSFVTLSILQGASCTSGFLKRIHAPYMLQTNFRSGLNDSISGKLYPQMLEPPEKSFKVSKPGFLNSVVNSSPDQPAALDYNESAWSQRGWTFQEALLSPRKLFFGPLMAHISCGNLRESADGSIFENNMDETLVPTGERSLVNVLSHWYLLVTSYGKRMLTHEKDRLPAISAISRSISNMFPDQVYLAGLWKSDLHKGLLWSTYSWTDLATYLKSPEGYIAPTWSWAHRPNHISWFQGVTLDHWVLSPEFELKGLSIVTNPLNPYGRVSSGALVLDAKLFQLPLYRGEGRDKLVTNPEIMIGLILLPTINEGEYVKVGLWYSETRGLGGSKFWDNIQRQRVKLV</sequence>
<proteinExistence type="predicted"/>
<protein>
    <recommendedName>
        <fullName evidence="1">Heterokaryon incompatibility domain-containing protein</fullName>
    </recommendedName>
</protein>
<dbReference type="Proteomes" id="UP000286045">
    <property type="component" value="Unassembled WGS sequence"/>
</dbReference>
<organism evidence="2 3">
    <name type="scientific">Xylaria grammica</name>
    <dbReference type="NCBI Taxonomy" id="363999"/>
    <lineage>
        <taxon>Eukaryota</taxon>
        <taxon>Fungi</taxon>
        <taxon>Dikarya</taxon>
        <taxon>Ascomycota</taxon>
        <taxon>Pezizomycotina</taxon>
        <taxon>Sordariomycetes</taxon>
        <taxon>Xylariomycetidae</taxon>
        <taxon>Xylariales</taxon>
        <taxon>Xylariaceae</taxon>
        <taxon>Xylaria</taxon>
    </lineage>
</organism>
<gene>
    <name evidence="2" type="ORF">EKO27_g4884</name>
</gene>
<evidence type="ECO:0000313" key="3">
    <source>
        <dbReference type="Proteomes" id="UP000286045"/>
    </source>
</evidence>
<feature type="domain" description="Heterokaryon incompatibility" evidence="1">
    <location>
        <begin position="288"/>
        <end position="464"/>
    </location>
</feature>
<dbReference type="STRING" id="363999.A0A439D759"/>
<keyword evidence="3" id="KW-1185">Reference proteome</keyword>
<evidence type="ECO:0000259" key="1">
    <source>
        <dbReference type="Pfam" id="PF06985"/>
    </source>
</evidence>